<protein>
    <submittedName>
        <fullName evidence="3">Response regulator</fullName>
    </submittedName>
</protein>
<dbReference type="EMBL" id="JAUOTP010000003">
    <property type="protein sequence ID" value="MDO6414265.1"/>
    <property type="molecule type" value="Genomic_DNA"/>
</dbReference>
<proteinExistence type="predicted"/>
<keyword evidence="4" id="KW-1185">Reference proteome</keyword>
<evidence type="ECO:0000313" key="4">
    <source>
        <dbReference type="Proteomes" id="UP001169764"/>
    </source>
</evidence>
<dbReference type="SMART" id="SM00448">
    <property type="entry name" value="REC"/>
    <property type="match status" value="1"/>
</dbReference>
<reference evidence="3" key="1">
    <citation type="submission" date="2023-07" db="EMBL/GenBank/DDBJ databases">
        <authorList>
            <person name="Kim M."/>
        </authorList>
    </citation>
    <scope>NUCLEOTIDE SEQUENCE</scope>
    <source>
        <strain evidence="3">BIUV-7</strain>
    </source>
</reference>
<dbReference type="Pfam" id="PF00072">
    <property type="entry name" value="Response_reg"/>
    <property type="match status" value="1"/>
</dbReference>
<name>A0ABT8Y7G5_9SPHN</name>
<accession>A0ABT8Y7G5</accession>
<dbReference type="InterPro" id="IPR001789">
    <property type="entry name" value="Sig_transdc_resp-reg_receiver"/>
</dbReference>
<dbReference type="SUPFAM" id="SSF52172">
    <property type="entry name" value="CheY-like"/>
    <property type="match status" value="1"/>
</dbReference>
<dbReference type="PROSITE" id="PS50110">
    <property type="entry name" value="RESPONSE_REGULATORY"/>
    <property type="match status" value="1"/>
</dbReference>
<evidence type="ECO:0000259" key="2">
    <source>
        <dbReference type="PROSITE" id="PS50110"/>
    </source>
</evidence>
<keyword evidence="1" id="KW-0597">Phosphoprotein</keyword>
<organism evidence="3 4">
    <name type="scientific">Sphingomonas natans</name>
    <dbReference type="NCBI Taxonomy" id="3063330"/>
    <lineage>
        <taxon>Bacteria</taxon>
        <taxon>Pseudomonadati</taxon>
        <taxon>Pseudomonadota</taxon>
        <taxon>Alphaproteobacteria</taxon>
        <taxon>Sphingomonadales</taxon>
        <taxon>Sphingomonadaceae</taxon>
        <taxon>Sphingomonas</taxon>
    </lineage>
</organism>
<evidence type="ECO:0000256" key="1">
    <source>
        <dbReference type="PROSITE-ProRule" id="PRU00169"/>
    </source>
</evidence>
<dbReference type="Gene3D" id="3.40.50.2300">
    <property type="match status" value="1"/>
</dbReference>
<evidence type="ECO:0000313" key="3">
    <source>
        <dbReference type="EMBL" id="MDO6414265.1"/>
    </source>
</evidence>
<feature type="domain" description="Response regulatory" evidence="2">
    <location>
        <begin position="9"/>
        <end position="119"/>
    </location>
</feature>
<dbReference type="InterPro" id="IPR011006">
    <property type="entry name" value="CheY-like_superfamily"/>
</dbReference>
<feature type="modified residue" description="4-aspartylphosphate" evidence="1">
    <location>
        <position position="59"/>
    </location>
</feature>
<sequence length="124" mass="13413">MITPLAGKRILVVEDEMAIMIMLVGALEELGCEAVFTASTVIQACDILAANLFDAAMLDINLSGTTSYPVAAVLQGRGIPFIFSTGYQVERIPERYKKHIILTKPYPMGELARAFTALLGPAPR</sequence>
<gene>
    <name evidence="3" type="ORF">Q4F19_07710</name>
</gene>
<dbReference type="RefSeq" id="WP_303541325.1">
    <property type="nucleotide sequence ID" value="NZ_JAUOTP010000003.1"/>
</dbReference>
<dbReference type="Proteomes" id="UP001169764">
    <property type="component" value="Unassembled WGS sequence"/>
</dbReference>
<comment type="caution">
    <text evidence="3">The sequence shown here is derived from an EMBL/GenBank/DDBJ whole genome shotgun (WGS) entry which is preliminary data.</text>
</comment>